<organism evidence="1 2">
    <name type="scientific">Arcobacter defluvii</name>
    <dbReference type="NCBI Taxonomy" id="873191"/>
    <lineage>
        <taxon>Bacteria</taxon>
        <taxon>Pseudomonadati</taxon>
        <taxon>Campylobacterota</taxon>
        <taxon>Epsilonproteobacteria</taxon>
        <taxon>Campylobacterales</taxon>
        <taxon>Arcobacteraceae</taxon>
        <taxon>Arcobacter</taxon>
    </lineage>
</organism>
<dbReference type="Proteomes" id="UP000503313">
    <property type="component" value="Chromosome"/>
</dbReference>
<evidence type="ECO:0000313" key="2">
    <source>
        <dbReference type="Proteomes" id="UP000503313"/>
    </source>
</evidence>
<evidence type="ECO:0000313" key="1">
    <source>
        <dbReference type="EMBL" id="QKF77375.1"/>
    </source>
</evidence>
<reference evidence="1 2" key="1">
    <citation type="submission" date="2020-05" db="EMBL/GenBank/DDBJ databases">
        <title>Complete genome sequencing of Campylobacter and Arcobacter type strains.</title>
        <authorList>
            <person name="Miller W.G."/>
            <person name="Yee E."/>
        </authorList>
    </citation>
    <scope>NUCLEOTIDE SEQUENCE [LARGE SCALE GENOMIC DNA]</scope>
    <source>
        <strain evidence="1 2">LMG 25694</strain>
    </source>
</reference>
<dbReference type="RefSeq" id="WP_129012213.1">
    <property type="nucleotide sequence ID" value="NZ_CP053835.1"/>
</dbReference>
<dbReference type="KEGG" id="adz:ADFLV_1344"/>
<accession>A0AAE7E601</accession>
<dbReference type="EMBL" id="CP053835">
    <property type="protein sequence ID" value="QKF77375.1"/>
    <property type="molecule type" value="Genomic_DNA"/>
</dbReference>
<protein>
    <submittedName>
        <fullName evidence="1">Uncharacterized protein</fullName>
    </submittedName>
</protein>
<proteinExistence type="predicted"/>
<name>A0AAE7E601_9BACT</name>
<keyword evidence="2" id="KW-1185">Reference proteome</keyword>
<dbReference type="AlphaFoldDB" id="A0AAE7E601"/>
<gene>
    <name evidence="1" type="ORF">ADFLV_1344</name>
</gene>
<sequence length="82" mass="9325">MTDIQVGRDSSSGQFIIIDRNEKLRIMVSYEAIQDYGNFSNISNENAKSFYLSNKSIALKNKSNKLNENGFYDSSILTTDFN</sequence>